<dbReference type="PANTHER" id="PTHR40940">
    <property type="entry name" value="PROTEIN BATD-RELATED"/>
    <property type="match status" value="1"/>
</dbReference>
<reference evidence="4 5" key="1">
    <citation type="submission" date="2019-02" db="EMBL/GenBank/DDBJ databases">
        <title>Deep-cultivation of Planctomycetes and their phenomic and genomic characterization uncovers novel biology.</title>
        <authorList>
            <person name="Wiegand S."/>
            <person name="Jogler M."/>
            <person name="Boedeker C."/>
            <person name="Pinto D."/>
            <person name="Vollmers J."/>
            <person name="Rivas-Marin E."/>
            <person name="Kohn T."/>
            <person name="Peeters S.H."/>
            <person name="Heuer A."/>
            <person name="Rast P."/>
            <person name="Oberbeckmann S."/>
            <person name="Bunk B."/>
            <person name="Jeske O."/>
            <person name="Meyerdierks A."/>
            <person name="Storesund J.E."/>
            <person name="Kallscheuer N."/>
            <person name="Luecker S."/>
            <person name="Lage O.M."/>
            <person name="Pohl T."/>
            <person name="Merkel B.J."/>
            <person name="Hornburger P."/>
            <person name="Mueller R.-W."/>
            <person name="Bruemmer F."/>
            <person name="Labrenz M."/>
            <person name="Spormann A.M."/>
            <person name="Op Den Camp H."/>
            <person name="Overmann J."/>
            <person name="Amann R."/>
            <person name="Jetten M.S.M."/>
            <person name="Mascher T."/>
            <person name="Medema M.H."/>
            <person name="Devos D.P."/>
            <person name="Kaster A.-K."/>
            <person name="Ovreas L."/>
            <person name="Rohde M."/>
            <person name="Galperin M.Y."/>
            <person name="Jogler C."/>
        </authorList>
    </citation>
    <scope>NUCLEOTIDE SEQUENCE [LARGE SCALE GENOMIC DNA]</scope>
    <source>
        <strain evidence="4 5">CA13</strain>
    </source>
</reference>
<proteinExistence type="predicted"/>
<feature type="domain" description="DUF7939" evidence="3">
    <location>
        <begin position="329"/>
        <end position="415"/>
    </location>
</feature>
<feature type="transmembrane region" description="Helical" evidence="2">
    <location>
        <begin position="290"/>
        <end position="307"/>
    </location>
</feature>
<dbReference type="InterPro" id="IPR025738">
    <property type="entry name" value="BatD"/>
</dbReference>
<keyword evidence="5" id="KW-1185">Reference proteome</keyword>
<sequence length="441" mass="49327">MIARRTFCFALLLLVVLFCRSVAAIAPVRIKLGQETAWMGEAVTITVTLYSPGPFSGSPAFDLPEIPLTAIVKTGNPVVSSEQVEGETYLIQQHEFTLFTQQSGEIAIPPFRVRFEGKSSFLAKAEPVEGMTAEVKFQSKRPPDTESMAMVVTATKMQIEQSWEPSPEVSLKAGDAIVRSVNREAEGTTAMMLAPIADQSMQGVKVYLATPQLEDRVDRGDARAYRTDRVTYQFKESGEYTIPELSFTWWNPTEQRLEQKTLPSVTLSVTELPSVATVSDDSRSSESVRWTWVLGAVMFAVVAVWLLRKPVSRLVNHLRQRANRDVAIAERKLRSACNDGDAQAAYGAMLRWLRAKSNELSSDAKQPRDFELELSLDAEWRLLSQRVYGVAAERGSVEDWDGRKFWTVFSKRRPQTRRGDTSHGPPEFPPLNPSSQKFQTG</sequence>
<name>A0A5C5Z1X3_9BACT</name>
<comment type="caution">
    <text evidence="4">The sequence shown here is derived from an EMBL/GenBank/DDBJ whole genome shotgun (WGS) entry which is preliminary data.</text>
</comment>
<dbReference type="InterPro" id="IPR057699">
    <property type="entry name" value="DUF7939"/>
</dbReference>
<accession>A0A5C5Z1X3</accession>
<evidence type="ECO:0000256" key="1">
    <source>
        <dbReference type="SAM" id="MobiDB-lite"/>
    </source>
</evidence>
<dbReference type="AlphaFoldDB" id="A0A5C5Z1X3"/>
<dbReference type="Proteomes" id="UP000315010">
    <property type="component" value="Unassembled WGS sequence"/>
</dbReference>
<dbReference type="PANTHER" id="PTHR40940:SF1">
    <property type="entry name" value="PROTEIN BATD"/>
    <property type="match status" value="1"/>
</dbReference>
<protein>
    <recommendedName>
        <fullName evidence="3">DUF7939 domain-containing protein</fullName>
    </recommendedName>
</protein>
<evidence type="ECO:0000259" key="3">
    <source>
        <dbReference type="Pfam" id="PF25607"/>
    </source>
</evidence>
<feature type="region of interest" description="Disordered" evidence="1">
    <location>
        <begin position="411"/>
        <end position="441"/>
    </location>
</feature>
<keyword evidence="2" id="KW-1133">Transmembrane helix</keyword>
<organism evidence="4 5">
    <name type="scientific">Novipirellula herctigrandis</name>
    <dbReference type="NCBI Taxonomy" id="2527986"/>
    <lineage>
        <taxon>Bacteria</taxon>
        <taxon>Pseudomonadati</taxon>
        <taxon>Planctomycetota</taxon>
        <taxon>Planctomycetia</taxon>
        <taxon>Pirellulales</taxon>
        <taxon>Pirellulaceae</taxon>
        <taxon>Novipirellula</taxon>
    </lineage>
</organism>
<keyword evidence="2" id="KW-0472">Membrane</keyword>
<evidence type="ECO:0000313" key="4">
    <source>
        <dbReference type="EMBL" id="TWT81378.1"/>
    </source>
</evidence>
<dbReference type="RefSeq" id="WP_146397285.1">
    <property type="nucleotide sequence ID" value="NZ_SJPJ01000001.1"/>
</dbReference>
<dbReference type="OrthoDB" id="265905at2"/>
<dbReference type="Pfam" id="PF25607">
    <property type="entry name" value="DUF7939"/>
    <property type="match status" value="1"/>
</dbReference>
<gene>
    <name evidence="4" type="ORF">CA13_28300</name>
</gene>
<evidence type="ECO:0000256" key="2">
    <source>
        <dbReference type="SAM" id="Phobius"/>
    </source>
</evidence>
<keyword evidence="2" id="KW-0812">Transmembrane</keyword>
<dbReference type="EMBL" id="SJPJ01000001">
    <property type="protein sequence ID" value="TWT81378.1"/>
    <property type="molecule type" value="Genomic_DNA"/>
</dbReference>
<evidence type="ECO:0000313" key="5">
    <source>
        <dbReference type="Proteomes" id="UP000315010"/>
    </source>
</evidence>